<feature type="domain" description="EGF-like" evidence="19">
    <location>
        <begin position="556"/>
        <end position="592"/>
    </location>
</feature>
<dbReference type="Pfam" id="PF00008">
    <property type="entry name" value="EGF"/>
    <property type="match status" value="18"/>
</dbReference>
<dbReference type="InterPro" id="IPR013806">
    <property type="entry name" value="Kringle-like"/>
</dbReference>
<dbReference type="GO" id="GO:0048646">
    <property type="term" value="P:anatomical structure formation involved in morphogenesis"/>
    <property type="evidence" value="ECO:0007669"/>
    <property type="project" value="UniProtKB-ARBA"/>
</dbReference>
<feature type="disulfide bond" evidence="14">
    <location>
        <begin position="2144"/>
        <end position="2153"/>
    </location>
</feature>
<feature type="domain" description="EGF-like" evidence="19">
    <location>
        <begin position="5706"/>
        <end position="5743"/>
    </location>
</feature>
<dbReference type="Pfam" id="PF07645">
    <property type="entry name" value="EGF_CA"/>
    <property type="match status" value="1"/>
</dbReference>
<feature type="domain" description="VWFA" evidence="20">
    <location>
        <begin position="1418"/>
        <end position="1595"/>
    </location>
</feature>
<dbReference type="CDD" id="cd01450">
    <property type="entry name" value="vWFA_subfamily_ECM"/>
    <property type="match status" value="8"/>
</dbReference>
<feature type="domain" description="EGF-like" evidence="19">
    <location>
        <begin position="3424"/>
        <end position="3460"/>
    </location>
</feature>
<comment type="caution">
    <text evidence="15">Lacks conserved residue(s) required for the propagation of feature annotation.</text>
</comment>
<dbReference type="FunFam" id="2.10.25.10:FF:000327">
    <property type="entry name" value="neurogenic locus notch homolog protein 4"/>
    <property type="match status" value="3"/>
</dbReference>
<dbReference type="Pfam" id="PF00092">
    <property type="entry name" value="VWA"/>
    <property type="match status" value="15"/>
</dbReference>
<dbReference type="Proteomes" id="UP000225706">
    <property type="component" value="Unassembled WGS sequence"/>
</dbReference>
<feature type="domain" description="EGF-like" evidence="19">
    <location>
        <begin position="2900"/>
        <end position="2937"/>
    </location>
</feature>
<dbReference type="InterPro" id="IPR000152">
    <property type="entry name" value="EGF-type_Asp/Asn_hydroxyl_site"/>
</dbReference>
<dbReference type="STRING" id="50429.A0A2B4SN62"/>
<dbReference type="InterPro" id="IPR001881">
    <property type="entry name" value="EGF-like_Ca-bd_dom"/>
</dbReference>
<dbReference type="PROSITE" id="PS50026">
    <property type="entry name" value="EGF_3"/>
    <property type="match status" value="46"/>
</dbReference>
<feature type="disulfide bond" evidence="14">
    <location>
        <begin position="245"/>
        <end position="254"/>
    </location>
</feature>
<feature type="domain" description="EGF-like" evidence="19">
    <location>
        <begin position="1709"/>
        <end position="1745"/>
    </location>
</feature>
<dbReference type="Gene3D" id="2.60.120.260">
    <property type="entry name" value="Galactose-binding domain-like"/>
    <property type="match status" value="5"/>
</dbReference>
<organism evidence="22 23">
    <name type="scientific">Stylophora pistillata</name>
    <name type="common">Smooth cauliflower coral</name>
    <dbReference type="NCBI Taxonomy" id="50429"/>
    <lineage>
        <taxon>Eukaryota</taxon>
        <taxon>Metazoa</taxon>
        <taxon>Cnidaria</taxon>
        <taxon>Anthozoa</taxon>
        <taxon>Hexacorallia</taxon>
        <taxon>Scleractinia</taxon>
        <taxon>Astrocoeniina</taxon>
        <taxon>Pocilloporidae</taxon>
        <taxon>Stylophora</taxon>
    </lineage>
</organism>
<protein>
    <submittedName>
        <fullName evidence="22">Fibropellin-1</fullName>
    </submittedName>
</protein>
<dbReference type="InterPro" id="IPR013032">
    <property type="entry name" value="EGF-like_CS"/>
</dbReference>
<feature type="disulfide bond" evidence="14">
    <location>
        <begin position="3450"/>
        <end position="3459"/>
    </location>
</feature>
<feature type="compositionally biased region" description="Acidic residues" evidence="16">
    <location>
        <begin position="4398"/>
        <end position="4415"/>
    </location>
</feature>
<dbReference type="SUPFAM" id="SSF57196">
    <property type="entry name" value="EGF/Laminin"/>
    <property type="match status" value="22"/>
</dbReference>
<dbReference type="InterPro" id="IPR009030">
    <property type="entry name" value="Growth_fac_rcpt_cys_sf"/>
</dbReference>
<feature type="disulfide bond" evidence="14">
    <location>
        <begin position="1883"/>
        <end position="1892"/>
    </location>
</feature>
<dbReference type="GO" id="GO:0005509">
    <property type="term" value="F:calcium ion binding"/>
    <property type="evidence" value="ECO:0007669"/>
    <property type="project" value="InterPro"/>
</dbReference>
<keyword evidence="5 14" id="KW-0245">EGF-like domain</keyword>
<evidence type="ECO:0000313" key="23">
    <source>
        <dbReference type="Proteomes" id="UP000225706"/>
    </source>
</evidence>
<dbReference type="SUPFAM" id="SSF49785">
    <property type="entry name" value="Galactose-binding domain-like"/>
    <property type="match status" value="5"/>
</dbReference>
<keyword evidence="6 17" id="KW-0812">Transmembrane</keyword>
<feature type="domain" description="EGF-like" evidence="19">
    <location>
        <begin position="3163"/>
        <end position="3199"/>
    </location>
</feature>
<dbReference type="CDD" id="cd00054">
    <property type="entry name" value="EGF_CA"/>
    <property type="match status" value="38"/>
</dbReference>
<feature type="disulfide bond" evidence="14">
    <location>
        <begin position="3796"/>
        <end position="3805"/>
    </location>
</feature>
<feature type="disulfide bond" evidence="14">
    <location>
        <begin position="4023"/>
        <end position="4032"/>
    </location>
</feature>
<feature type="domain" description="EGF-like" evidence="19">
    <location>
        <begin position="4656"/>
        <end position="4692"/>
    </location>
</feature>
<feature type="domain" description="EGF-like" evidence="19">
    <location>
        <begin position="3997"/>
        <end position="4033"/>
    </location>
</feature>
<feature type="disulfide bond" evidence="14">
    <location>
        <begin position="582"/>
        <end position="591"/>
    </location>
</feature>
<dbReference type="FunFam" id="2.10.25.10:FF:000321">
    <property type="entry name" value="Protein delta homolog 1"/>
    <property type="match status" value="4"/>
</dbReference>
<dbReference type="FunFam" id="2.10.25.10:FF:000471">
    <property type="entry name" value="Protein lin-12"/>
    <property type="match status" value="1"/>
</dbReference>
<feature type="domain" description="EGF-like" evidence="19">
    <location>
        <begin position="1370"/>
        <end position="1409"/>
    </location>
</feature>
<dbReference type="PROSITE" id="PS01186">
    <property type="entry name" value="EGF_2"/>
    <property type="match status" value="23"/>
</dbReference>
<feature type="domain" description="EGF-like" evidence="19">
    <location>
        <begin position="5746"/>
        <end position="5782"/>
    </location>
</feature>
<feature type="disulfide bond" evidence="14">
    <location>
        <begin position="805"/>
        <end position="814"/>
    </location>
</feature>
<evidence type="ECO:0000256" key="17">
    <source>
        <dbReference type="SAM" id="Phobius"/>
    </source>
</evidence>
<dbReference type="SMART" id="SM00179">
    <property type="entry name" value="EGF_CA"/>
    <property type="match status" value="46"/>
</dbReference>
<feature type="domain" description="EGF-like" evidence="19">
    <location>
        <begin position="5194"/>
        <end position="5230"/>
    </location>
</feature>
<dbReference type="EMBL" id="LSMT01000058">
    <property type="protein sequence ID" value="PFX29962.1"/>
    <property type="molecule type" value="Genomic_DNA"/>
</dbReference>
<dbReference type="InterPro" id="IPR036465">
    <property type="entry name" value="vWFA_dom_sf"/>
</dbReference>
<dbReference type="PRINTS" id="PR00453">
    <property type="entry name" value="VWFADOMAIN"/>
</dbReference>
<feature type="region of interest" description="Disordered" evidence="16">
    <location>
        <begin position="4390"/>
        <end position="4415"/>
    </location>
</feature>
<keyword evidence="23" id="KW-1185">Reference proteome</keyword>
<keyword evidence="13" id="KW-0325">Glycoprotein</keyword>
<feature type="domain" description="EGF-like" evidence="19">
    <location>
        <begin position="1332"/>
        <end position="1368"/>
    </location>
</feature>
<comment type="caution">
    <text evidence="22">The sequence shown here is derived from an EMBL/GenBank/DDBJ whole genome shotgun (WGS) entry which is preliminary data.</text>
</comment>
<feature type="domain" description="EGF-like" evidence="19">
    <location>
        <begin position="3125"/>
        <end position="3161"/>
    </location>
</feature>
<evidence type="ECO:0000256" key="13">
    <source>
        <dbReference type="ARBA" id="ARBA00023180"/>
    </source>
</evidence>
<feature type="domain" description="EGF-like" evidence="19">
    <location>
        <begin position="1968"/>
        <end position="2004"/>
    </location>
</feature>
<dbReference type="OrthoDB" id="10256829at2759"/>
<feature type="domain" description="EGF-like" evidence="19">
    <location>
        <begin position="1857"/>
        <end position="1893"/>
    </location>
</feature>
<dbReference type="GO" id="GO:0030097">
    <property type="term" value="P:hemopoiesis"/>
    <property type="evidence" value="ECO:0007669"/>
    <property type="project" value="UniProtKB-ARBA"/>
</dbReference>
<feature type="disulfide bond" evidence="14">
    <location>
        <begin position="3758"/>
        <end position="3767"/>
    </location>
</feature>
<feature type="domain" description="EGF-like" evidence="19">
    <location>
        <begin position="2079"/>
        <end position="2115"/>
    </location>
</feature>
<feature type="domain" description="VWFA" evidence="20">
    <location>
        <begin position="3815"/>
        <end position="3988"/>
    </location>
</feature>
<feature type="disulfide bond" evidence="14">
    <location>
        <begin position="2927"/>
        <end position="2936"/>
    </location>
</feature>
<feature type="disulfide bond" evidence="14">
    <location>
        <begin position="1399"/>
        <end position="1408"/>
    </location>
</feature>
<dbReference type="FunFam" id="2.10.25.10:FF:000122">
    <property type="entry name" value="Protein crumbs homolog 2"/>
    <property type="match status" value="1"/>
</dbReference>
<evidence type="ECO:0000256" key="1">
    <source>
        <dbReference type="ARBA" id="ARBA00004167"/>
    </source>
</evidence>
<dbReference type="GO" id="GO:0050877">
    <property type="term" value="P:nervous system process"/>
    <property type="evidence" value="ECO:0007669"/>
    <property type="project" value="UniProtKB-ARBA"/>
</dbReference>
<dbReference type="SMART" id="SM00059">
    <property type="entry name" value="FN2"/>
    <property type="match status" value="1"/>
</dbReference>
<evidence type="ECO:0000313" key="22">
    <source>
        <dbReference type="EMBL" id="PFX29962.1"/>
    </source>
</evidence>
<feature type="disulfide bond" evidence="14">
    <location>
        <begin position="2888"/>
        <end position="2897"/>
    </location>
</feature>
<feature type="disulfide bond" evidence="14">
    <location>
        <begin position="3189"/>
        <end position="3198"/>
    </location>
</feature>
<dbReference type="GO" id="GO:0016020">
    <property type="term" value="C:membrane"/>
    <property type="evidence" value="ECO:0007669"/>
    <property type="project" value="UniProtKB-SubCell"/>
</dbReference>
<evidence type="ECO:0000256" key="8">
    <source>
        <dbReference type="ARBA" id="ARBA00022737"/>
    </source>
</evidence>
<keyword evidence="9" id="KW-0106">Calcium</keyword>
<feature type="disulfide bond" evidence="14">
    <location>
        <begin position="1735"/>
        <end position="1744"/>
    </location>
</feature>
<dbReference type="Pfam" id="PF12661">
    <property type="entry name" value="hEGF"/>
    <property type="match status" value="4"/>
</dbReference>
<dbReference type="PANTHER" id="PTHR24020:SF20">
    <property type="entry name" value="PH DOMAIN-CONTAINING PROTEIN"/>
    <property type="match status" value="1"/>
</dbReference>
<feature type="domain" description="VWFA" evidence="20">
    <location>
        <begin position="601"/>
        <end position="778"/>
    </location>
</feature>
<dbReference type="SMART" id="SM00181">
    <property type="entry name" value="EGF"/>
    <property type="match status" value="46"/>
</dbReference>
<feature type="domain" description="VWFA" evidence="20">
    <location>
        <begin position="5239"/>
        <end position="5413"/>
    </location>
</feature>
<feature type="disulfide bond" evidence="14">
    <location>
        <begin position="1130"/>
        <end position="1139"/>
    </location>
</feature>
<feature type="disulfide bond" evidence="14">
    <location>
        <begin position="1846"/>
        <end position="1855"/>
    </location>
</feature>
<dbReference type="InterPro" id="IPR002035">
    <property type="entry name" value="VWF_A"/>
</dbReference>
<feature type="domain" description="F5/8 type C" evidence="18">
    <location>
        <begin position="5785"/>
        <end position="5942"/>
    </location>
</feature>
<dbReference type="GO" id="GO:0071944">
    <property type="term" value="C:cell periphery"/>
    <property type="evidence" value="ECO:0007669"/>
    <property type="project" value="UniProtKB-ARBA"/>
</dbReference>
<feature type="disulfide bond" evidence="14">
    <location>
        <begin position="2629"/>
        <end position="2638"/>
    </location>
</feature>
<feature type="disulfide bond" evidence="14">
    <location>
        <begin position="2590"/>
        <end position="2599"/>
    </location>
</feature>
<feature type="disulfide bond" evidence="14">
    <location>
        <begin position="544"/>
        <end position="553"/>
    </location>
</feature>
<dbReference type="InterPro" id="IPR000562">
    <property type="entry name" value="FN_type2_dom"/>
</dbReference>
<feature type="domain" description="EGF-like" evidence="19">
    <location>
        <begin position="2117"/>
        <end position="2154"/>
    </location>
</feature>
<dbReference type="InterPro" id="IPR000421">
    <property type="entry name" value="FA58C"/>
</dbReference>
<evidence type="ECO:0000256" key="5">
    <source>
        <dbReference type="ARBA" id="ARBA00022536"/>
    </source>
</evidence>
<feature type="domain" description="EGF-like" evidence="19">
    <location>
        <begin position="1635"/>
        <end position="1671"/>
    </location>
</feature>
<feature type="domain" description="EGF-like" evidence="19">
    <location>
        <begin position="5420"/>
        <end position="5454"/>
    </location>
</feature>
<dbReference type="InterPro" id="IPR049883">
    <property type="entry name" value="NOTCH1_EGF-like"/>
</dbReference>
<feature type="disulfide bond" evidence="14">
    <location>
        <begin position="5182"/>
        <end position="5191"/>
    </location>
</feature>
<feature type="disulfide bond" evidence="14">
    <location>
        <begin position="1358"/>
        <end position="1367"/>
    </location>
</feature>
<feature type="domain" description="EGF-like" evidence="19">
    <location>
        <begin position="2862"/>
        <end position="2898"/>
    </location>
</feature>
<dbReference type="PROSITE" id="PS51092">
    <property type="entry name" value="FN2_2"/>
    <property type="match status" value="1"/>
</dbReference>
<evidence type="ECO:0000256" key="2">
    <source>
        <dbReference type="ARBA" id="ARBA00004613"/>
    </source>
</evidence>
<feature type="domain" description="F5/8 type C" evidence="18">
    <location>
        <begin position="4967"/>
        <end position="5089"/>
    </location>
</feature>
<dbReference type="GO" id="GO:0009952">
    <property type="term" value="P:anterior/posterior pattern specification"/>
    <property type="evidence" value="ECO:0007669"/>
    <property type="project" value="UniProtKB-ARBA"/>
</dbReference>
<dbReference type="Pfam" id="PF00754">
    <property type="entry name" value="F5_F8_type_C"/>
    <property type="match status" value="3"/>
</dbReference>
<feature type="transmembrane region" description="Helical" evidence="17">
    <location>
        <begin position="5974"/>
        <end position="5995"/>
    </location>
</feature>
<feature type="domain" description="EGF-like" evidence="19">
    <location>
        <begin position="1104"/>
        <end position="1140"/>
    </location>
</feature>
<feature type="disulfide bond" evidence="14">
    <location>
        <begin position="2031"/>
        <end position="2040"/>
    </location>
</feature>
<evidence type="ECO:0000256" key="7">
    <source>
        <dbReference type="ARBA" id="ARBA00022729"/>
    </source>
</evidence>
<feature type="domain" description="EGF-like" evidence="19">
    <location>
        <begin position="3690"/>
        <end position="3727"/>
    </location>
</feature>
<dbReference type="PROSITE" id="PS50022">
    <property type="entry name" value="FA58C_3"/>
    <property type="match status" value="4"/>
</dbReference>
<feature type="disulfide bond" evidence="14">
    <location>
        <begin position="5772"/>
        <end position="5781"/>
    </location>
</feature>
<dbReference type="PROSITE" id="PS01187">
    <property type="entry name" value="EGF_CA"/>
    <property type="match status" value="4"/>
</dbReference>
<evidence type="ECO:0000256" key="3">
    <source>
        <dbReference type="ARBA" id="ARBA00005847"/>
    </source>
</evidence>
<feature type="domain" description="VWFA" evidence="20">
    <location>
        <begin position="1149"/>
        <end position="1329"/>
    </location>
</feature>
<feature type="domain" description="VWFA" evidence="20">
    <location>
        <begin position="2384"/>
        <end position="2560"/>
    </location>
</feature>
<feature type="domain" description="EGF-like" evidence="19">
    <location>
        <begin position="2042"/>
        <end position="2078"/>
    </location>
</feature>
<feature type="disulfide bond" evidence="14">
    <location>
        <begin position="3227"/>
        <end position="3236"/>
    </location>
</feature>
<dbReference type="CDD" id="cd01472">
    <property type="entry name" value="vWA_collagen"/>
    <property type="match status" value="3"/>
</dbReference>
<keyword evidence="8" id="KW-0677">Repeat</keyword>
<feature type="domain" description="VWFA" evidence="20">
    <location>
        <begin position="3246"/>
        <end position="3417"/>
    </location>
</feature>
<dbReference type="FunFam" id="2.10.25.10:FF:000031">
    <property type="entry name" value="neurogenic locus notch homolog protein 3"/>
    <property type="match status" value="1"/>
</dbReference>
<feature type="domain" description="EGF-like" evidence="19">
    <location>
        <begin position="5456"/>
        <end position="5495"/>
    </location>
</feature>
<feature type="domain" description="EGF-like" evidence="19">
    <location>
        <begin position="2602"/>
        <end position="2639"/>
    </location>
</feature>
<name>A0A2B4SN62_STYPI</name>
<feature type="disulfide bond" evidence="14">
    <location>
        <begin position="5163"/>
        <end position="5180"/>
    </location>
</feature>
<evidence type="ECO:0000259" key="20">
    <source>
        <dbReference type="PROSITE" id="PS50234"/>
    </source>
</evidence>
<keyword evidence="7" id="KW-0732">Signal</keyword>
<feature type="domain" description="EGF-like" evidence="19">
    <location>
        <begin position="516"/>
        <end position="554"/>
    </location>
</feature>
<evidence type="ECO:0000259" key="18">
    <source>
        <dbReference type="PROSITE" id="PS50022"/>
    </source>
</evidence>
<sequence>MALAGNVTSNREHESLHFTHFHLFGKVAIDIVRICRLVICSAKLNVGFALDASSNTGKENFVSALKFAVNVSKYLNVNATNTWIFLTYENQNQVFKTRASLDSLVPENEHFPNTTESLLGATLANLAEKFSDESRQRHAIDVVVLIASQRSMDDIEPPIVMLKEYNATVFALGVGSNYSVGQLKEAASDPDSDYFISLSSWNGMDEYFAKTFARKICQVEDSCASSPCQNDGKCNSFKGSFDCTCSVGFYGDQCEKSRSVEYLSLGCFVHDLNSSALISMEIENATFLYGDFQTRDNAVMKCALEAAKNDYKVFALQNGGECFSGSEALNSYAMHGYTHCPNGGKGGHLINEVYLLGAKCGKMLRNGLIHVSQSTVRGSSYEGSWDVPVLNGSNSWCPDDSDSHPYLEIDLGKEVYLSKLFVQREQDEENSVEKICVNYTSDSENPDRNLTCTLFQMHLSGQSKDYIYHHEVSPPFLVESVRLAPSSDSDDDSCLRTDLEGCVTTVRKGEEVTQGLSSPCDTTPCHNGGTCVENLEDWTYNCICDKGFANENCQDDYDECFNSPCQNGGTCENTFGGYRCECDYGYSGENCHLDCSYNEIELVFVVDGSSSVEYYGKYNFQVIKDFMKNLTRSFNVSSYGTRVGVVVYSTNSTVAFTLDQYTSTEKVEEAIDNIVYPSGGTYSGKALHLAANNLFNDTVVRGNIPKVLVLLTDGVSTDDVTQPAVLLANKDVIVFVLAIGQNIDYSQLTQIAHGQSEHVYRAEFTSLGFVKNEIRGAICSEVNSCSENPCHFNGVCKDAGLNCTCAEGFQGKWCTEDVKECSEHRVTCESGKVCTEALGGFECTCSDSSNYGDNCDQECSNASTILFLLDSSYYVGEDNIKRQVEFIITVASTLNHSNIGVIAYATNSQYIVSPGHASSFSDFADTLRNANYSMGKYKNLGKALTRASEETKLFDETKASVVIAMVAGKVEDEYAVPASLLRQRGVTIIGLPLGPHYSMSQLNLLVTKPSEEHLLEANFSVLRHFASTTRNKICKASDPCSSSDCSTSEICMNNYGENGGFKCITDLCSFNPCQNGGNCSSNALGSYNCTCPHGIGGKNCTEDIINECDSTPCINGGTCIDHLGHFECECGKDYSGPQCELACVNQKFNLIFVLDGSGSIESQGKGNFQRSKDFVIDMVQSFNIGKDDTHVAVVLYSKKAQVVLKLGKYVDKVEKIVDKIEKMSYPGGTTKTGYALDKVRKDVFKDIKGSRETVPNVVMVLTDGMSHDDVTKPAKELRDEGATIISLGVGCCYDNDELKEMASDPVDQHVFAVSFSALGEIKGRVREQICHAIDYCFSDPCLNGGTCISQLTDYLCECPSGWQGKDCAIDVDECATGITTNCSDKQVCQNFPGGSACVCSNNRFGENCTTQCKYTQFDVAFLLDSSGSINNAGEHNYQIMKDFIKGIVKSFVIGPDDTNVAVATFSSYGSFRVHFDFTKYSTQEAIVDAVQNVPYYGGYTYTGYALSAVRTRLFPKARTGVPHILILLTDGRANDNVRDDAKDLRDVGVHIISVGVGNADHQELKEIASDPADENVFMASFDSVVSLAGSILEDVCKVVDHCIGNPCRNNGTCNNFLDEYNCTCQDGFKGRSCEEIDRCYNSPCKNNGTCYNFEANYTCACPSGFKGKNCEDRKHCYDSPCLNNGTCHDIGDTYTCKCTHGFEGVNCGVIDHCSESPCQNNGTCLNHANNHTCVCAKGFTGQYCEAVDHCHYSLCLNNGTCHNLPDNYTCDCISGFLGKSCETKDNCFDNPCQNKGTCHSNPDNYTCSCPPNYTGHSCEVVDHCHYGPCLNNGTCHNFPYNYTCDCVSGFSGSSCETKDNCFDKPCQNNGTCHSNSVNYTCLCPPSYKGESCEDLHRCSYNPCLNNGTCVRLFDNYTCQCPEEYKGENCEEIDHCYGNPCANNGSCTNTAESFQCSCLPGFTGGNCETMDHCHSSPCQNNGTCHNHVDNYTCTCLEEYTGQSCEALDFCHDNPCQNNGSCHNSLGNYTCNCPAEFTGSRCEVVDPCYNNPCLNSGTCTNSENGFNCSCPAGFSGANCEVEDLCVSQPCTNGGTCSSYHGYYSCDCSTGLKGTNCEEDIDECFNNPCLNGAFGCMNTFGSYECICARNYTGIHCQIGLVTDVFDLMFLFDGSAHLGNRLFRQTLQFANTLLSDYNISRDQTNVAAAVYATTVAIGFNFTENYDDSTVAAAIENLPFLNETTVSIENALRFAGEQIFVTGRENVPDVLVVFVSHTLSGNFTGVSKELRDNGIKIVVVGIGDGYDIKELKEIASAPEDDNVIIIDNEHMDVMEGGVSGAVSQVLDPCTSFPCRFGGNCSRTAQKYTCSCPVGFEGPTCEEALDTKLDIAFLIDGSQSVTKETFLAFTSFTKAVTASLNVSRDETHASVTVYSDTPILVADLNDHYNQSSLENVVDKTVYPASLQSNLGEAMLYVGSILHNASISRPNVQKVLVILTASKSHDEIAVPAYLLLKQYNVTVFTIAVGREYSLGQVKEISSDPDGDHILTYDSGKELGVQVAYFKVRLGKALDPCSGDPCKNGTCESSENGYVCICHPGYSGMNCDKVQDPCNPDPCKNAGTCEVLPLNSYYCACPPGWTGPNCGEDIKECSLPEKICQNGGTCEERMGDYYCNCVGGYAGKNCDKVFNETMIDMVFMIDGSSNQNTGNEYFVYMINIVKFILSYLHDPNTRIGVVLYSSVMKTESYFNYTRNQTLQSLESLHTLPPGTLIGKSLNYTRQEFFNNSRKNVHRVLVVFTAGTSNDGVAVASKLLHDMNVTILVVAMGNWYDIKQLESVASQPHLNAIVLTSYYQLVHMSWKIHEMICEAVDHCFSSPCMNNGTCHNSLHGYQCTCPEGVTGTHCEEVIDNCAINNTCTDGQVCISRVGSHECVCPEGFYGAKCDKACNTTMDLVFLADGTRGTKMENFKKIMRFIKNVAKVLHVSEQGTHIGLVLYGDDSQIILNLNDHFSYKDLYKVLSKIYLLKKKKRYVGKGLKYVKDKVFAKYGRSGVPKVIILLQNKRSEDAIGYISQAIKKYGVKIFAVGNGNKMVKGQLREIASKPMSMYHKYSKSWDMDTALFTEEMKDSVCMALNPCSSSPCRNNGTCIPNGDVYRCDCQQGYSGSTCDQEISPCFPNPCKNGGQCIRSRYSYSCNCMAGFTSDNCEDDINECDSDPCQNNGNCKNLPGSYHCACPSGYLGRNCQSVCKNQKFNLAFLVDGSASMKTLSSSAAFQYKHLVKSVIDFYKVDKEDTNVGLVVYSSLTITKFTFQTHYAKSNINQVIDSMDYPANGTNTGSALTAVQNELFAQAQSGRHNCLVTLTDGVSNDDVSLPSAQLRAMKIVTLAVGVGEYYAAEELQQIASSPSNVFEAPSYDQLPSTADRIKETLCDAVDHCYSDPCNNGGTCRSLLDSYKCTCQSGYTGINCEMDIDECTDIDCGERKICINFPGTSFCNCRSGFFDKGNSCNREYSETFNIGFLLYTGDDIDSYQKGNLKKLVEFVKGMVKTLKNDGDESRIGVVTYSDTPCLKYRLDNTTHNELEVELDNLNTTGKGRYIGKPLELASRELFNHSNGLTDNKSRDILVVITDGISADDIAVPSYALRESNVTIFSVGIGRYKRGQLNEMASDPNSEHVFTMRDYADLGPVMASLKDAIVKDVDPCSINPCFNGGSCVNRPSGNYTCICKSGWAGQQCEVFGSPCVLSPLPCHNNGNCTVGDDGTPQCQCVPGWNGTNCEEDVDECVKNPCLNGGQCMNTPGSYYCKCPVKFIGENCQTRCEGQFVNVGFLIDGSASMELSSSGNFNKTLKFVKGFIDYLDVSEEKAHVGLAIFSTKVYQVFNFEDYHNSSEASTAVNGVVYPNQGRHIGKALNYVRHKMFSEPESRQDVSNYLVLVTSGSSYDLVRTPAKELRDRNVTIFAVGVGDDYDEDELREISGDDGRLVYGTTFDGLEDLKTELKRKICLLEDHGTCNSSPCVNEGTCINTGRSYRCECSRGYYGQECQFGCGFRELGLKVPNERRIPDDDITASSQKEEGRAAYRGRIGVETMGTWKDGWCALETDTASYLQVFFGYLTNVSVIETEGVTDESTNAWVESYYVSMSNDSQSGSFVNYTEQGVTRIFNANDDIQGKNLSLEGMRAHYIRIHPVSFTGSSACLRIALYGCDSEDFPSSGILLQRVNNETPEGSAGFDRIIAVIPAVIGVLLLGGSLLFLVRYLRYRSLRKMKGYSTMEEEEGTYQTIPFELPLYESQTVAIEMGPDKPAALNRIGIWNEAYESYDGDAEEEQSEEEGEEQDYQSLNDEEYEHIYENLPSAFEVQTLSVEMNGKEVVPGEVHRENGFYESVYPVSKLDERRRKQGLYELPRYREMSEEEDDDNDDNEDSDSDNEGYEDFYDNIFFPEEPSDGQKRRTLTFSPQPTTEDGIFSFENKAYDLFDIDWANLVVTFIPAWLRSSINSEALCSTEMNVVFAVEGSYKLGKANFRNIFSFIYNLSANFDVATNKTWITTLAGNETKAYKTKDDLNNATAPRFPNSSEAFLGKSLESVKDWLNSNDSRMDAVTIVVVITSQKSDDDVAIPAINLKNSNVTVFSVAIGSQIKDHQSTILIIIFKVGTLSPDFGLTVVLYSSVVDKCVSSPCSNHGNCTSFTSGYKCTCPPEFQGGNCEISISVEYLELGCVADASQNMSSLESENATYLDGDFGTRENAVKKCALEAAKNGYKLFVTRKNACHSSADAHLKTDSEECYPGNEDNKVYLVGAKCGDLLKDGLIHLSSSTIQGSSYNSSWGVPLLNGDYSWCPKEEDFIRKLKVDLGRETYLSKVTLQGKKDSVDYPDNYCFGSTVNGGHELEIIRNESTCLISLSTASSNAKTNVTLGSGSLEAQYLSFSPWRPFKGDGLCLRVDVLRKHNTSTKVSILREAGNVITCNHSNARFGFSCPPLVDGTVAWCPNRTDALPFHHHNLQLDLGRPFNISKVVVQGAKDANEWPYKFCLRYGLNGFDFKELTQNQKECLLFKQTNDDLRGNSERTREFLVPRLVQSVSVQPKYATYGTNDGYCVRTEMMGCVTTTADGEQVTEGCSHKTARGKCCVFPFIYEGQMKYSCIKDNHNRPWCATTDNYDRDKLWDNCLATNPCHPKACLNGGQCVENLMEWSYRCICTEKYTGDHCEDDVDECFNSPCQDGGKCINENGDDRCDCNHGNSGKNCQLDCKFDKVDLGILIDGSASVQFYGKDNFQIIKDSIKTFIRTFNVSSDLTRVGVIVYSTNATVVFKMDSYTTQSNVEQAIDNIRYPAGGTYTGKALTKASENLFDPSSARPGNVSKILVVLTDGVSTDDVTQPAALLKNINVVPYVVGIGSNYDLSQLEQIAVNATDLVFRTEFKTISETFNRLRGKICQDLNKCADNPCRFGGICQNNGLNCTCAKGFQGAKCSEDVRECSNASSNCTFGKHCTETFGGFECTCANSSLYGENCTKDCSNNGSTVLFLLDRGKNVGEDNIKHQIEFIISVASSISIADVAVISYATDADIIIRPGQASNLTEFSETLRGANYSMGYMKNLGAALRKAQEIEEIYNHSKPAVVVVMIMGKSNDDEAPYAAKLKQRSVTVLAVPLDNNYNPAEMNLLVSNPPSDHILVTDVSNLKHFVSRTRDAVCKAWKPCTSSDCPSTHECKNNYGQDGGFRCVPPPSVCEPNPCKNGGKCLAVGYNTYNCTCPAGIGGVNCTEDIVNECDSAPCKNGGTCRDLLGAFKCNCTEKFSGKECEIGCGFRELGLKIPNTRRIPDKHMTSSSQRDTSHSAHRGRIGIEVMGTWEDGWCSSQTDTTPFIQVFFEYLTNITEIETEAVEDESGNLWVESYYVSTSNSTEKTTFVNYTEDGKTRIFKANTNISAKNVSLHGTSAHFVRIHPLSHTGLFACLRIAMYGCDNGGDFKEFPTTLTERIDNASFAKDPLFDTRLAAIPVAVFVFLLVGSLLFLLLRLRKPSSGSSVKENIIQFEQEPTQHGAIPLVPTYEVQSLSMELGEEPILQVEGVNKTTSNDAIFSYDNKIFSFDRHVGLASKGQSNLL</sequence>
<feature type="domain" description="VWFA" evidence="20">
    <location>
        <begin position="5504"/>
        <end position="5669"/>
    </location>
</feature>
<feature type="disulfide bond" evidence="14">
    <location>
        <begin position="4682"/>
        <end position="4691"/>
    </location>
</feature>
<keyword evidence="12 14" id="KW-1015">Disulfide bond</keyword>
<feature type="domain" description="VWFA" evidence="20">
    <location>
        <begin position="2945"/>
        <end position="3122"/>
    </location>
</feature>
<keyword evidence="10 17" id="KW-1133">Transmembrane helix</keyword>
<dbReference type="GO" id="GO:0005576">
    <property type="term" value="C:extracellular region"/>
    <property type="evidence" value="ECO:0007669"/>
    <property type="project" value="UniProtKB-SubCell"/>
</dbReference>
<feature type="domain" description="EGF-like" evidence="19">
    <location>
        <begin position="2340"/>
        <end position="2376"/>
    </location>
</feature>
<dbReference type="CDD" id="cd00062">
    <property type="entry name" value="FN2"/>
    <property type="match status" value="1"/>
</dbReference>
<dbReference type="Gene3D" id="3.40.50.410">
    <property type="entry name" value="von Willebrand factor, type A domain"/>
    <property type="match status" value="15"/>
</dbReference>
<dbReference type="SUPFAM" id="SSF53300">
    <property type="entry name" value="vWA-like"/>
    <property type="match status" value="15"/>
</dbReference>
<feature type="disulfide bond" evidence="14">
    <location>
        <begin position="2366"/>
        <end position="2375"/>
    </location>
</feature>
<feature type="domain" description="VWFA" evidence="20">
    <location>
        <begin position="2163"/>
        <end position="2340"/>
    </location>
</feature>
<evidence type="ECO:0000259" key="19">
    <source>
        <dbReference type="PROSITE" id="PS50026"/>
    </source>
</evidence>
<feature type="disulfide bond" evidence="14">
    <location>
        <begin position="1957"/>
        <end position="1966"/>
    </location>
</feature>
<dbReference type="PROSITE" id="PS50234">
    <property type="entry name" value="VWFA"/>
    <property type="match status" value="15"/>
</dbReference>
<feature type="domain" description="EGF-like" evidence="19">
    <location>
        <begin position="1820"/>
        <end position="1856"/>
    </location>
</feature>
<feature type="disulfide bond" evidence="14">
    <location>
        <begin position="3151"/>
        <end position="3160"/>
    </location>
</feature>
<feature type="domain" description="EGF-like" evidence="19">
    <location>
        <begin position="3462"/>
        <end position="3500"/>
    </location>
</feature>
<dbReference type="GO" id="GO:0035282">
    <property type="term" value="P:segmentation"/>
    <property type="evidence" value="ECO:0007669"/>
    <property type="project" value="UniProtKB-ARBA"/>
</dbReference>
<feature type="disulfide bond" evidence="14">
    <location>
        <begin position="5733"/>
        <end position="5742"/>
    </location>
</feature>
<feature type="disulfide bond" evidence="14">
    <location>
        <begin position="1772"/>
        <end position="1781"/>
    </location>
</feature>
<dbReference type="FunFam" id="2.10.25.10:FF:000006">
    <property type="entry name" value="Versican core protein-like isoform 1"/>
    <property type="match status" value="1"/>
</dbReference>
<evidence type="ECO:0000256" key="15">
    <source>
        <dbReference type="PROSITE-ProRule" id="PRU00479"/>
    </source>
</evidence>
<feature type="disulfide bond" evidence="14">
    <location>
        <begin position="2105"/>
        <end position="2114"/>
    </location>
</feature>
<dbReference type="Gene3D" id="2.10.25.10">
    <property type="entry name" value="Laminin"/>
    <property type="match status" value="42"/>
</dbReference>
<dbReference type="FunFam" id="2.10.25.10:FF:000173">
    <property type="entry name" value="Neurogenic locus notch protein 2"/>
    <property type="match status" value="2"/>
</dbReference>
<feature type="disulfide bond" evidence="14">
    <location>
        <begin position="1994"/>
        <end position="2003"/>
    </location>
</feature>
<feature type="disulfide bond" evidence="14">
    <location>
        <begin position="2068"/>
        <end position="2077"/>
    </location>
</feature>
<evidence type="ECO:0000256" key="16">
    <source>
        <dbReference type="SAM" id="MobiDB-lite"/>
    </source>
</evidence>
<feature type="domain" description="F5/8 type C" evidence="18">
    <location>
        <begin position="4036"/>
        <end position="4193"/>
    </location>
</feature>
<feature type="disulfide bond" evidence="14">
    <location>
        <begin position="1920"/>
        <end position="1929"/>
    </location>
</feature>
<evidence type="ECO:0000256" key="6">
    <source>
        <dbReference type="ARBA" id="ARBA00022692"/>
    </source>
</evidence>
<comment type="similarity">
    <text evidence="3">Belongs to the NOTCH family.</text>
</comment>
<feature type="domain" description="EGF-like" evidence="19">
    <location>
        <begin position="1894"/>
        <end position="1930"/>
    </location>
</feature>
<feature type="domain" description="F5/8 type C" evidence="18">
    <location>
        <begin position="350"/>
        <end position="502"/>
    </location>
</feature>
<reference evidence="23" key="1">
    <citation type="journal article" date="2017" name="bioRxiv">
        <title>Comparative analysis of the genomes of Stylophora pistillata and Acropora digitifera provides evidence for extensive differences between species of corals.</title>
        <authorList>
            <person name="Voolstra C.R."/>
            <person name="Li Y."/>
            <person name="Liew Y.J."/>
            <person name="Baumgarten S."/>
            <person name="Zoccola D."/>
            <person name="Flot J.-F."/>
            <person name="Tambutte S."/>
            <person name="Allemand D."/>
            <person name="Aranda M."/>
        </authorList>
    </citation>
    <scope>NUCLEOTIDE SEQUENCE [LARGE SCALE GENOMIC DNA]</scope>
</reference>
<feature type="domain" description="EGF-like" evidence="19">
    <location>
        <begin position="2565"/>
        <end position="2600"/>
    </location>
</feature>
<evidence type="ECO:0000256" key="12">
    <source>
        <dbReference type="ARBA" id="ARBA00023157"/>
    </source>
</evidence>
<feature type="domain" description="EGF-like" evidence="19">
    <location>
        <begin position="1746"/>
        <end position="1782"/>
    </location>
</feature>
<dbReference type="GO" id="GO:0120025">
    <property type="term" value="C:plasma membrane bounded cell projection"/>
    <property type="evidence" value="ECO:0007669"/>
    <property type="project" value="UniProtKB-ARBA"/>
</dbReference>
<dbReference type="SUPFAM" id="SSF57184">
    <property type="entry name" value="Growth factor receptor domain"/>
    <property type="match status" value="6"/>
</dbReference>
<dbReference type="GO" id="GO:0019904">
    <property type="term" value="F:protein domain specific binding"/>
    <property type="evidence" value="ECO:0007669"/>
    <property type="project" value="UniProtKB-ARBA"/>
</dbReference>
<feature type="disulfide bond" evidence="14">
    <location>
        <begin position="1624"/>
        <end position="1633"/>
    </location>
</feature>
<proteinExistence type="inferred from homology"/>
<dbReference type="InterPro" id="IPR000742">
    <property type="entry name" value="EGF"/>
</dbReference>
<dbReference type="InterPro" id="IPR018097">
    <property type="entry name" value="EGF_Ca-bd_CS"/>
</dbReference>
<feature type="disulfide bond" evidence="14">
    <location>
        <begin position="5444"/>
        <end position="5453"/>
    </location>
</feature>
<feature type="disulfide bond" evidence="14">
    <location>
        <begin position="525"/>
        <end position="542"/>
    </location>
</feature>
<dbReference type="FunFam" id="2.10.25.10:FF:000066">
    <property type="entry name" value="FAT atypical cadherin 4"/>
    <property type="match status" value="4"/>
</dbReference>
<feature type="domain" description="VWFA" evidence="20">
    <location>
        <begin position="4494"/>
        <end position="4635"/>
    </location>
</feature>
<dbReference type="SMART" id="SM00327">
    <property type="entry name" value="VWA"/>
    <property type="match status" value="15"/>
</dbReference>
<dbReference type="PANTHER" id="PTHR24020">
    <property type="entry name" value="COLLAGEN ALPHA"/>
    <property type="match status" value="1"/>
</dbReference>
<dbReference type="PROSITE" id="PS00022">
    <property type="entry name" value="EGF_1"/>
    <property type="match status" value="41"/>
</dbReference>
<comment type="subcellular location">
    <subcellularLocation>
        <location evidence="1">Membrane</location>
        <topology evidence="1">Single-pass membrane protein</topology>
    </subcellularLocation>
    <subcellularLocation>
        <location evidence="2">Secreted</location>
    </subcellularLocation>
</comment>
<feature type="domain" description="EGF-like" evidence="19">
    <location>
        <begin position="1064"/>
        <end position="1101"/>
    </location>
</feature>
<feature type="disulfide bond" evidence="14">
    <location>
        <begin position="5220"/>
        <end position="5229"/>
    </location>
</feature>
<dbReference type="GO" id="GO:0007399">
    <property type="term" value="P:nervous system development"/>
    <property type="evidence" value="ECO:0007669"/>
    <property type="project" value="UniProtKB-ARBA"/>
</dbReference>
<feature type="domain" description="VWFA" evidence="20">
    <location>
        <begin position="3508"/>
        <end position="3691"/>
    </location>
</feature>
<dbReference type="FunFam" id="2.10.25.10:FF:000012">
    <property type="entry name" value="Delta-like protein"/>
    <property type="match status" value="1"/>
</dbReference>
<feature type="disulfide bond" evidence="14">
    <location>
        <begin position="3717"/>
        <end position="3726"/>
    </location>
</feature>
<feature type="disulfide bond" evidence="14">
    <location>
        <begin position="1091"/>
        <end position="1100"/>
    </location>
</feature>
<feature type="domain" description="VWFA" evidence="20">
    <location>
        <begin position="2688"/>
        <end position="2863"/>
    </location>
</feature>
<gene>
    <name evidence="22" type="primary">EGF1</name>
    <name evidence="22" type="ORF">AWC38_SpisGene5287</name>
</gene>
<feature type="domain" description="EGF-like" evidence="19">
    <location>
        <begin position="3201"/>
        <end position="3237"/>
    </location>
</feature>
<accession>A0A2B4SN62</accession>
<dbReference type="GO" id="GO:0048863">
    <property type="term" value="P:stem cell differentiation"/>
    <property type="evidence" value="ECO:0007669"/>
    <property type="project" value="UniProtKB-ARBA"/>
</dbReference>
<evidence type="ECO:0000256" key="11">
    <source>
        <dbReference type="ARBA" id="ARBA00023136"/>
    </source>
</evidence>
<keyword evidence="11 17" id="KW-0472">Membrane</keyword>
<feature type="domain" description="VWFA" evidence="20">
    <location>
        <begin position="864"/>
        <end position="1033"/>
    </location>
</feature>
<dbReference type="InterPro" id="IPR050525">
    <property type="entry name" value="ECM_Assembly_Org"/>
</dbReference>
<dbReference type="FunFam" id="3.40.50.410:FF:000004">
    <property type="entry name" value="collagen alpha-6(VI) chain"/>
    <property type="match status" value="1"/>
</dbReference>
<feature type="disulfide bond" evidence="14">
    <location>
        <begin position="2669"/>
        <end position="2678"/>
    </location>
</feature>
<feature type="domain" description="EGF-like" evidence="19">
    <location>
        <begin position="2005"/>
        <end position="2041"/>
    </location>
</feature>
<feature type="domain" description="EGF-like" evidence="19">
    <location>
        <begin position="3770"/>
        <end position="3806"/>
    </location>
</feature>
<dbReference type="SUPFAM" id="SSF57440">
    <property type="entry name" value="Kringle-like"/>
    <property type="match status" value="1"/>
</dbReference>
<feature type="domain" description="EGF-like" evidence="19">
    <location>
        <begin position="5154"/>
        <end position="5192"/>
    </location>
</feature>
<feature type="domain" description="Fibronectin type-II" evidence="21">
    <location>
        <begin position="5108"/>
        <end position="5154"/>
    </location>
</feature>
<dbReference type="PROSITE" id="PS00010">
    <property type="entry name" value="ASX_HYDROXYL"/>
    <property type="match status" value="17"/>
</dbReference>
<feature type="domain" description="EGF-like" evidence="19">
    <location>
        <begin position="2641"/>
        <end position="2679"/>
    </location>
</feature>
<feature type="disulfide bond" evidence="14">
    <location>
        <begin position="2569"/>
        <end position="2579"/>
    </location>
</feature>
<feature type="domain" description="EGF-like" evidence="19">
    <location>
        <begin position="1783"/>
        <end position="1819"/>
    </location>
</feature>
<feature type="domain" description="EGF-like" evidence="19">
    <location>
        <begin position="817"/>
        <end position="856"/>
    </location>
</feature>
<feature type="domain" description="EGF-like" evidence="19">
    <location>
        <begin position="1598"/>
        <end position="1634"/>
    </location>
</feature>
<evidence type="ECO:0000256" key="4">
    <source>
        <dbReference type="ARBA" id="ARBA00022525"/>
    </source>
</evidence>
<evidence type="ECO:0000256" key="14">
    <source>
        <dbReference type="PROSITE-ProRule" id="PRU00076"/>
    </source>
</evidence>
<keyword evidence="4" id="KW-0964">Secreted</keyword>
<evidence type="ECO:0000259" key="21">
    <source>
        <dbReference type="PROSITE" id="PS51092"/>
    </source>
</evidence>
<feature type="disulfide bond" evidence="14">
    <location>
        <begin position="1809"/>
        <end position="1818"/>
    </location>
</feature>
<dbReference type="InterPro" id="IPR008979">
    <property type="entry name" value="Galactose-bd-like_sf"/>
</dbReference>
<feature type="disulfide bond" evidence="14">
    <location>
        <begin position="1661"/>
        <end position="1670"/>
    </location>
</feature>
<dbReference type="FunFam" id="2.10.25.10:FF:000247">
    <property type="entry name" value="Delta/notch like EGF repeat containing"/>
    <property type="match status" value="1"/>
</dbReference>
<feature type="domain" description="VWFA" evidence="20">
    <location>
        <begin position="45"/>
        <end position="216"/>
    </location>
</feature>
<feature type="domain" description="EGF-like" evidence="19">
    <location>
        <begin position="1931"/>
        <end position="1967"/>
    </location>
</feature>
<feature type="domain" description="EGF-like" evidence="19">
    <location>
        <begin position="3729"/>
        <end position="3768"/>
    </location>
</feature>
<feature type="disulfide bond" evidence="14">
    <location>
        <begin position="1698"/>
        <end position="1707"/>
    </location>
</feature>
<evidence type="ECO:0000256" key="9">
    <source>
        <dbReference type="ARBA" id="ARBA00022837"/>
    </source>
</evidence>
<feature type="domain" description="EGF-like" evidence="19">
    <location>
        <begin position="1672"/>
        <end position="1708"/>
    </location>
</feature>
<evidence type="ECO:0000256" key="10">
    <source>
        <dbReference type="ARBA" id="ARBA00022989"/>
    </source>
</evidence>
<feature type="domain" description="EGF-like" evidence="19">
    <location>
        <begin position="219"/>
        <end position="255"/>
    </location>
</feature>
<feature type="domain" description="EGF-like" evidence="19">
    <location>
        <begin position="781"/>
        <end position="815"/>
    </location>
</feature>
<dbReference type="Pfam" id="PF25024">
    <property type="entry name" value="EGF_TEN"/>
    <property type="match status" value="1"/>
</dbReference>